<dbReference type="InterPro" id="IPR043129">
    <property type="entry name" value="ATPase_NBD"/>
</dbReference>
<sequence>MASQQADLVLGVDIGTTATKVVAFTVDGVPAGSASRPYPLHTPHPGYAEQDPHEILRAVVAATAEVVAEVGPERVAGLAFSSAMHTLLGLSPTGEVLTPSTSWGDTRSDVQAERIRASAGGLGLHRRTGTPVHPMSPLVRLVWFHDQEPKLCERVGHWCGIKEFVLLNLTGALVMDHSIASATGLLNLVDLAWDGEALALAGVLPEQLPELVPTTHVLELVAQGAIDLGLPTGTPVIVGAGDGPLANLGVGAVEPGMVAASLGTSGALRVVVDRPVVDPLGRVFCYALTEDLWVVGGAINNGGVVMRWALEALAPDLGPDGEDALLELAASAPVGSGGLLMMPYLLSERAPRWTSLPHGAYVGLTRAHGREHLVRASLEGVCLQLSLVLESMRGAGLEITSIRATGGVMRSDLWRQMLADALDFPIDLTHGQEGSGYGAAVLGMLALGMIDSIETATAGAEVTATVRPQAPSASVYRQLRPVYSGLLDALAPTFSALKRLEPALPLERETLP</sequence>
<gene>
    <name evidence="7" type="ORF">SERN_0873</name>
</gene>
<reference evidence="7 8" key="1">
    <citation type="submission" date="2018-11" db="EMBL/GenBank/DDBJ databases">
        <title>Complete genome sequencing of the Actinobacteria Serinibacter sp. K3-2.</title>
        <authorList>
            <person name="Rakitin A.L."/>
            <person name="Beletsky A.V."/>
            <person name="Mardanov A.V."/>
            <person name="Ravin N.V."/>
            <person name="Gromova A.S."/>
            <person name="Filippova S.N."/>
            <person name="Gal'Chenko V.F."/>
        </authorList>
    </citation>
    <scope>NUCLEOTIDE SEQUENCE [LARGE SCALE GENOMIC DNA]</scope>
    <source>
        <strain evidence="7 8">K3-2</strain>
    </source>
</reference>
<dbReference type="GO" id="GO:0005975">
    <property type="term" value="P:carbohydrate metabolic process"/>
    <property type="evidence" value="ECO:0007669"/>
    <property type="project" value="InterPro"/>
</dbReference>
<dbReference type="InterPro" id="IPR000577">
    <property type="entry name" value="Carb_kinase_FGGY"/>
</dbReference>
<evidence type="ECO:0000256" key="2">
    <source>
        <dbReference type="ARBA" id="ARBA00022679"/>
    </source>
</evidence>
<evidence type="ECO:0000313" key="8">
    <source>
        <dbReference type="Proteomes" id="UP000297318"/>
    </source>
</evidence>
<comment type="caution">
    <text evidence="7">The sequence shown here is derived from an EMBL/GenBank/DDBJ whole genome shotgun (WGS) entry which is preliminary data.</text>
</comment>
<dbReference type="OrthoDB" id="9782710at2"/>
<dbReference type="Pfam" id="PF00370">
    <property type="entry name" value="FGGY_N"/>
    <property type="match status" value="1"/>
</dbReference>
<dbReference type="Proteomes" id="UP000297318">
    <property type="component" value="Unassembled WGS sequence"/>
</dbReference>
<keyword evidence="8" id="KW-1185">Reference proteome</keyword>
<dbReference type="InterPro" id="IPR050406">
    <property type="entry name" value="FGGY_Carb_Kinase"/>
</dbReference>
<dbReference type="GO" id="GO:0016301">
    <property type="term" value="F:kinase activity"/>
    <property type="evidence" value="ECO:0007669"/>
    <property type="project" value="UniProtKB-KW"/>
</dbReference>
<dbReference type="Pfam" id="PF02782">
    <property type="entry name" value="FGGY_C"/>
    <property type="match status" value="1"/>
</dbReference>
<dbReference type="PANTHER" id="PTHR43095:SF2">
    <property type="entry name" value="GLUCONOKINASE"/>
    <property type="match status" value="1"/>
</dbReference>
<proteinExistence type="inferred from homology"/>
<feature type="domain" description="Carbohydrate kinase FGGY N-terminal" evidence="5">
    <location>
        <begin position="9"/>
        <end position="249"/>
    </location>
</feature>
<feature type="domain" description="Carbohydrate kinase FGGY C-terminal" evidence="6">
    <location>
        <begin position="259"/>
        <end position="446"/>
    </location>
</feature>
<dbReference type="PROSITE" id="PS00445">
    <property type="entry name" value="FGGY_KINASES_2"/>
    <property type="match status" value="1"/>
</dbReference>
<keyword evidence="2 4" id="KW-0808">Transferase</keyword>
<dbReference type="GO" id="GO:0016773">
    <property type="term" value="F:phosphotransferase activity, alcohol group as acceptor"/>
    <property type="evidence" value="ECO:0007669"/>
    <property type="project" value="InterPro"/>
</dbReference>
<dbReference type="AlphaFoldDB" id="A0A4Z1EB80"/>
<dbReference type="PIRSF" id="PIRSF000538">
    <property type="entry name" value="GlpK"/>
    <property type="match status" value="1"/>
</dbReference>
<evidence type="ECO:0000256" key="4">
    <source>
        <dbReference type="RuleBase" id="RU003733"/>
    </source>
</evidence>
<dbReference type="PANTHER" id="PTHR43095">
    <property type="entry name" value="SUGAR KINASE"/>
    <property type="match status" value="1"/>
</dbReference>
<evidence type="ECO:0000256" key="1">
    <source>
        <dbReference type="ARBA" id="ARBA00009156"/>
    </source>
</evidence>
<organism evidence="7 8">
    <name type="scientific">Serinibacter arcticus</name>
    <dbReference type="NCBI Taxonomy" id="1655435"/>
    <lineage>
        <taxon>Bacteria</taxon>
        <taxon>Bacillati</taxon>
        <taxon>Actinomycetota</taxon>
        <taxon>Actinomycetes</taxon>
        <taxon>Micrococcales</taxon>
        <taxon>Beutenbergiaceae</taxon>
        <taxon>Serinibacter</taxon>
    </lineage>
</organism>
<dbReference type="Gene3D" id="3.30.420.40">
    <property type="match status" value="2"/>
</dbReference>
<dbReference type="RefSeq" id="WP_135848837.1">
    <property type="nucleotide sequence ID" value="NZ_RHPJ01000001.1"/>
</dbReference>
<dbReference type="EMBL" id="RHPJ01000001">
    <property type="protein sequence ID" value="TGO06681.1"/>
    <property type="molecule type" value="Genomic_DNA"/>
</dbReference>
<evidence type="ECO:0000259" key="5">
    <source>
        <dbReference type="Pfam" id="PF00370"/>
    </source>
</evidence>
<accession>A0A4Z1EB80</accession>
<protein>
    <submittedName>
        <fullName evidence="7">Gluconokinase</fullName>
    </submittedName>
</protein>
<evidence type="ECO:0000256" key="3">
    <source>
        <dbReference type="ARBA" id="ARBA00022777"/>
    </source>
</evidence>
<keyword evidence="3 4" id="KW-0418">Kinase</keyword>
<dbReference type="InterPro" id="IPR018483">
    <property type="entry name" value="Carb_kinase_FGGY_CS"/>
</dbReference>
<dbReference type="SUPFAM" id="SSF53067">
    <property type="entry name" value="Actin-like ATPase domain"/>
    <property type="match status" value="2"/>
</dbReference>
<evidence type="ECO:0000313" key="7">
    <source>
        <dbReference type="EMBL" id="TGO06681.1"/>
    </source>
</evidence>
<name>A0A4Z1EB80_9MICO</name>
<dbReference type="InterPro" id="IPR018485">
    <property type="entry name" value="FGGY_C"/>
</dbReference>
<evidence type="ECO:0000259" key="6">
    <source>
        <dbReference type="Pfam" id="PF02782"/>
    </source>
</evidence>
<dbReference type="CDD" id="cd07770">
    <property type="entry name" value="ASKHA_NBD_FGGY_GntK"/>
    <property type="match status" value="1"/>
</dbReference>
<comment type="similarity">
    <text evidence="1 4">Belongs to the FGGY kinase family.</text>
</comment>
<dbReference type="InterPro" id="IPR018484">
    <property type="entry name" value="FGGY_N"/>
</dbReference>